<dbReference type="EMBL" id="LKAM01000003">
    <property type="protein sequence ID" value="KUM49449.1"/>
    <property type="molecule type" value="Genomic_DNA"/>
</dbReference>
<accession>A0A101M1Z6</accession>
<name>A0A101M1Z6_PICGL</name>
<comment type="caution">
    <text evidence="1">The sequence shown here is derived from an EMBL/GenBank/DDBJ whole genome shotgun (WGS) entry which is preliminary data.</text>
</comment>
<dbReference type="AlphaFoldDB" id="A0A101M1Z6"/>
<protein>
    <submittedName>
        <fullName evidence="1">Uncharacterized protein</fullName>
    </submittedName>
</protein>
<gene>
    <name evidence="1" type="ORF">ABT39_MTgene4000</name>
</gene>
<keyword evidence="1" id="KW-0496">Mitochondrion</keyword>
<evidence type="ECO:0000313" key="1">
    <source>
        <dbReference type="EMBL" id="KUM49449.1"/>
    </source>
</evidence>
<proteinExistence type="predicted"/>
<reference evidence="1" key="1">
    <citation type="journal article" date="2015" name="Genome Biol. Evol.">
        <title>Organellar Genomes of White Spruce (Picea glauca): Assembly and Annotation.</title>
        <authorList>
            <person name="Jackman S.D."/>
            <person name="Warren R.L."/>
            <person name="Gibb E.A."/>
            <person name="Vandervalk B.P."/>
            <person name="Mohamadi H."/>
            <person name="Chu J."/>
            <person name="Raymond A."/>
            <person name="Pleasance S."/>
            <person name="Coope R."/>
            <person name="Wildung M.R."/>
            <person name="Ritland C.E."/>
            <person name="Bousquet J."/>
            <person name="Jones S.J."/>
            <person name="Bohlmann J."/>
            <person name="Birol I."/>
        </authorList>
    </citation>
    <scope>NUCLEOTIDE SEQUENCE [LARGE SCALE GENOMIC DNA]</scope>
    <source>
        <tissue evidence="1">Flushing bud</tissue>
    </source>
</reference>
<organism evidence="1">
    <name type="scientific">Picea glauca</name>
    <name type="common">White spruce</name>
    <name type="synonym">Pinus glauca</name>
    <dbReference type="NCBI Taxonomy" id="3330"/>
    <lineage>
        <taxon>Eukaryota</taxon>
        <taxon>Viridiplantae</taxon>
        <taxon>Streptophyta</taxon>
        <taxon>Embryophyta</taxon>
        <taxon>Tracheophyta</taxon>
        <taxon>Spermatophyta</taxon>
        <taxon>Pinopsida</taxon>
        <taxon>Pinidae</taxon>
        <taxon>Conifers I</taxon>
        <taxon>Pinales</taxon>
        <taxon>Pinaceae</taxon>
        <taxon>Picea</taxon>
    </lineage>
</organism>
<sequence length="76" mass="8781">MRIRDADMPDQKMRIRKDKMRIVVLPGKHIAHVGAGTIFTKEARNEMNSLRSLRKGGKHPLYNILCARSQGCLHWK</sequence>
<geneLocation type="mitochondrion" evidence="1"/>